<name>A0A1B4LBW9_9BURK</name>
<dbReference type="Proteomes" id="UP000243680">
    <property type="component" value="Chromosome 1"/>
</dbReference>
<accession>A0A1B4LBW9</accession>
<dbReference type="AlphaFoldDB" id="A0A1B4LBW9"/>
<proteinExistence type="predicted"/>
<gene>
    <name evidence="2" type="ORF">WJ35_05990</name>
</gene>
<protein>
    <submittedName>
        <fullName evidence="2">Uncharacterized protein</fullName>
    </submittedName>
</protein>
<organism evidence="2 3">
    <name type="scientific">Burkholderia ubonensis</name>
    <dbReference type="NCBI Taxonomy" id="101571"/>
    <lineage>
        <taxon>Bacteria</taxon>
        <taxon>Pseudomonadati</taxon>
        <taxon>Pseudomonadota</taxon>
        <taxon>Betaproteobacteria</taxon>
        <taxon>Burkholderiales</taxon>
        <taxon>Burkholderiaceae</taxon>
        <taxon>Burkholderia</taxon>
        <taxon>Burkholderia cepacia complex</taxon>
    </lineage>
</organism>
<sequence length="126" mass="13417">MSATLPKLLGESGDINAVNRVLENVKLLSDKDNAVTFLDTALSNICIIAMNQLNHKVDGTVLKREDLIELIKYSIDNAVKLGTKQAQAQADSHRLTEGQVQPGKQPDKPQSPAVASNGAPKSATGN</sequence>
<feature type="region of interest" description="Disordered" evidence="1">
    <location>
        <begin position="85"/>
        <end position="126"/>
    </location>
</feature>
<evidence type="ECO:0000256" key="1">
    <source>
        <dbReference type="SAM" id="MobiDB-lite"/>
    </source>
</evidence>
<dbReference type="EMBL" id="CP013420">
    <property type="protein sequence ID" value="AOJ74667.1"/>
    <property type="molecule type" value="Genomic_DNA"/>
</dbReference>
<evidence type="ECO:0000313" key="3">
    <source>
        <dbReference type="Proteomes" id="UP000243680"/>
    </source>
</evidence>
<reference evidence="2 3" key="1">
    <citation type="submission" date="2015-12" db="EMBL/GenBank/DDBJ databases">
        <title>Diversity of Burkholderia near neighbor genomes.</title>
        <authorList>
            <person name="Sahl J."/>
            <person name="Wagner D."/>
            <person name="Keim P."/>
        </authorList>
    </citation>
    <scope>NUCLEOTIDE SEQUENCE [LARGE SCALE GENOMIC DNA]</scope>
    <source>
        <strain evidence="2 3">MSMB0783</strain>
    </source>
</reference>
<evidence type="ECO:0000313" key="2">
    <source>
        <dbReference type="EMBL" id="AOJ74667.1"/>
    </source>
</evidence>